<dbReference type="SMART" id="SM00233">
    <property type="entry name" value="PH"/>
    <property type="match status" value="1"/>
</dbReference>
<proteinExistence type="predicted"/>
<dbReference type="InterPro" id="IPR011993">
    <property type="entry name" value="PH-like_dom_sf"/>
</dbReference>
<dbReference type="PROSITE" id="PS50003">
    <property type="entry name" value="PH_DOMAIN"/>
    <property type="match status" value="1"/>
</dbReference>
<dbReference type="Gene3D" id="2.30.29.30">
    <property type="entry name" value="Pleckstrin-homology domain (PH domain)/Phosphotyrosine-binding domain (PTB)"/>
    <property type="match status" value="1"/>
</dbReference>
<evidence type="ECO:0000259" key="3">
    <source>
        <dbReference type="PROSITE" id="PS50003"/>
    </source>
</evidence>
<dbReference type="GO" id="GO:0016020">
    <property type="term" value="C:membrane"/>
    <property type="evidence" value="ECO:0007669"/>
    <property type="project" value="UniProtKB-SubCell"/>
</dbReference>
<dbReference type="PANTHER" id="PTHR14309">
    <property type="entry name" value="EXPRESSED PROTEIN"/>
    <property type="match status" value="1"/>
</dbReference>
<feature type="domain" description="PH" evidence="3">
    <location>
        <begin position="68"/>
        <end position="182"/>
    </location>
</feature>
<evidence type="ECO:0000313" key="4">
    <source>
        <dbReference type="EMBL" id="CAG9762334.1"/>
    </source>
</evidence>
<dbReference type="EMBL" id="OU892287">
    <property type="protein sequence ID" value="CAG9762334.1"/>
    <property type="molecule type" value="Genomic_DNA"/>
</dbReference>
<gene>
    <name evidence="4" type="ORF">CEUTPL_LOCUS3015</name>
</gene>
<comment type="subcellular location">
    <subcellularLocation>
        <location evidence="1">Membrane</location>
    </subcellularLocation>
</comment>
<protein>
    <recommendedName>
        <fullName evidence="3">PH domain-containing protein</fullName>
    </recommendedName>
</protein>
<dbReference type="GO" id="GO:0045595">
    <property type="term" value="P:regulation of cell differentiation"/>
    <property type="evidence" value="ECO:0007669"/>
    <property type="project" value="TreeGrafter"/>
</dbReference>
<evidence type="ECO:0000256" key="1">
    <source>
        <dbReference type="ARBA" id="ARBA00004370"/>
    </source>
</evidence>
<evidence type="ECO:0000256" key="2">
    <source>
        <dbReference type="ARBA" id="ARBA00023136"/>
    </source>
</evidence>
<accession>A0A9N9QKD9</accession>
<keyword evidence="2" id="KW-0472">Membrane</keyword>
<organism evidence="4 5">
    <name type="scientific">Ceutorhynchus assimilis</name>
    <name type="common">cabbage seed weevil</name>
    <dbReference type="NCBI Taxonomy" id="467358"/>
    <lineage>
        <taxon>Eukaryota</taxon>
        <taxon>Metazoa</taxon>
        <taxon>Ecdysozoa</taxon>
        <taxon>Arthropoda</taxon>
        <taxon>Hexapoda</taxon>
        <taxon>Insecta</taxon>
        <taxon>Pterygota</taxon>
        <taxon>Neoptera</taxon>
        <taxon>Endopterygota</taxon>
        <taxon>Coleoptera</taxon>
        <taxon>Polyphaga</taxon>
        <taxon>Cucujiformia</taxon>
        <taxon>Curculionidae</taxon>
        <taxon>Ceutorhynchinae</taxon>
        <taxon>Ceutorhynchus</taxon>
    </lineage>
</organism>
<dbReference type="SUPFAM" id="SSF50729">
    <property type="entry name" value="PH domain-like"/>
    <property type="match status" value="1"/>
</dbReference>
<dbReference type="Pfam" id="PF00169">
    <property type="entry name" value="PH"/>
    <property type="match status" value="1"/>
</dbReference>
<dbReference type="PANTHER" id="PTHR14309:SF12">
    <property type="entry name" value="PH DOMAIN-CONTAINING PROTEIN"/>
    <property type="match status" value="1"/>
</dbReference>
<dbReference type="InterPro" id="IPR039680">
    <property type="entry name" value="PLEKHB1/2"/>
</dbReference>
<reference evidence="4" key="1">
    <citation type="submission" date="2022-01" db="EMBL/GenBank/DDBJ databases">
        <authorList>
            <person name="King R."/>
        </authorList>
    </citation>
    <scope>NUCLEOTIDE SEQUENCE</scope>
</reference>
<keyword evidence="5" id="KW-1185">Reference proteome</keyword>
<dbReference type="Proteomes" id="UP001152799">
    <property type="component" value="Chromosome 11"/>
</dbReference>
<evidence type="ECO:0000313" key="5">
    <source>
        <dbReference type="Proteomes" id="UP001152799"/>
    </source>
</evidence>
<dbReference type="InterPro" id="IPR001849">
    <property type="entry name" value="PH_domain"/>
</dbReference>
<dbReference type="AlphaFoldDB" id="A0A9N9QKD9"/>
<dbReference type="OrthoDB" id="5914923at2759"/>
<sequence>MLVRSASCLGASSDRLSSYTRTGLRERERGEGFASSSVPEPDMFTLCMSRGPPPLQDSSQKYNVGKKKQIKCGYLLRYKRGFLCKGWCEEWVVLFEDSTLAWYADKSLNRLRGCVRISEAPELLAVGEWTRQVPRKPRFPRACHVGQLLAVGCKMVRDVHWLMGQTSAEINDWMTAISNTLPPPPNVLFDEKRLTRVSMANGRANPVPNGCATIIPNGKCPTVKQNGSAKMPASACSCDYVKPKGKKAGKFENDHTILAGVCVDWGHGYGWTAQMGPSPAVAPQISFSADVALSSSVFCHAADYTMSGGYDDADWSAFGDFCF</sequence>
<name>A0A9N9QKD9_9CUCU</name>